<feature type="compositionally biased region" description="Basic and acidic residues" evidence="1">
    <location>
        <begin position="1"/>
        <end position="11"/>
    </location>
</feature>
<proteinExistence type="predicted"/>
<accession>A0AAV7G8X8</accession>
<feature type="region of interest" description="Disordered" evidence="1">
    <location>
        <begin position="1"/>
        <end position="34"/>
    </location>
</feature>
<dbReference type="EMBL" id="JAGFBR010000017">
    <property type="protein sequence ID" value="KAH0452274.1"/>
    <property type="molecule type" value="Genomic_DNA"/>
</dbReference>
<organism evidence="2 3">
    <name type="scientific">Dendrobium chrysotoxum</name>
    <name type="common">Orchid</name>
    <dbReference type="NCBI Taxonomy" id="161865"/>
    <lineage>
        <taxon>Eukaryota</taxon>
        <taxon>Viridiplantae</taxon>
        <taxon>Streptophyta</taxon>
        <taxon>Embryophyta</taxon>
        <taxon>Tracheophyta</taxon>
        <taxon>Spermatophyta</taxon>
        <taxon>Magnoliopsida</taxon>
        <taxon>Liliopsida</taxon>
        <taxon>Asparagales</taxon>
        <taxon>Orchidaceae</taxon>
        <taxon>Epidendroideae</taxon>
        <taxon>Malaxideae</taxon>
        <taxon>Dendrobiinae</taxon>
        <taxon>Dendrobium</taxon>
    </lineage>
</organism>
<protein>
    <submittedName>
        <fullName evidence="2">Uncharacterized protein</fullName>
    </submittedName>
</protein>
<keyword evidence="3" id="KW-1185">Reference proteome</keyword>
<sequence length="343" mass="39750">MADEHLGHSNQDESSSPIVSGKRSNMLTGSSSRGTMDPHFTDVVDQAAYLCYKTTGITSSKIVNPRTLTYPVLDIFAHTTITFILTLAVPFHSKLLYEFFASLRINSTYTALQSYITKQPIEITYQDCHELLQLSTTGEKLHLIASGRDYNDDGLSSISQSSSSKDILTCHVGLLHYSTMYSPILDAIRSVPTKQMIREGSSRLRESLYFPTDKVLEAKVSSNKLFRCVMHTWDEDHDCLLWHKHDELKKIKEYRASPELRDVGWKYLQQSFNIHDHHLVSIDFLKDYYKILLQSFEHSKDKDKDFLNGEDWQQIQQQFEFSFKCYPTQIQLQTRVRYLLKYM</sequence>
<feature type="compositionally biased region" description="Polar residues" evidence="1">
    <location>
        <begin position="12"/>
        <end position="34"/>
    </location>
</feature>
<evidence type="ECO:0000256" key="1">
    <source>
        <dbReference type="SAM" id="MobiDB-lite"/>
    </source>
</evidence>
<evidence type="ECO:0000313" key="2">
    <source>
        <dbReference type="EMBL" id="KAH0452274.1"/>
    </source>
</evidence>
<dbReference type="AlphaFoldDB" id="A0AAV7G8X8"/>
<evidence type="ECO:0000313" key="3">
    <source>
        <dbReference type="Proteomes" id="UP000775213"/>
    </source>
</evidence>
<reference evidence="2 3" key="1">
    <citation type="journal article" date="2021" name="Hortic Res">
        <title>Chromosome-scale assembly of the Dendrobium chrysotoxum genome enhances the understanding of orchid evolution.</title>
        <authorList>
            <person name="Zhang Y."/>
            <person name="Zhang G.Q."/>
            <person name="Zhang D."/>
            <person name="Liu X.D."/>
            <person name="Xu X.Y."/>
            <person name="Sun W.H."/>
            <person name="Yu X."/>
            <person name="Zhu X."/>
            <person name="Wang Z.W."/>
            <person name="Zhao X."/>
            <person name="Zhong W.Y."/>
            <person name="Chen H."/>
            <person name="Yin W.L."/>
            <person name="Huang T."/>
            <person name="Niu S.C."/>
            <person name="Liu Z.J."/>
        </authorList>
    </citation>
    <scope>NUCLEOTIDE SEQUENCE [LARGE SCALE GENOMIC DNA]</scope>
    <source>
        <strain evidence="2">Lindl</strain>
    </source>
</reference>
<dbReference type="Proteomes" id="UP000775213">
    <property type="component" value="Unassembled WGS sequence"/>
</dbReference>
<comment type="caution">
    <text evidence="2">The sequence shown here is derived from an EMBL/GenBank/DDBJ whole genome shotgun (WGS) entry which is preliminary data.</text>
</comment>
<gene>
    <name evidence="2" type="ORF">IEQ34_019573</name>
</gene>
<name>A0AAV7G8X8_DENCH</name>